<name>A0AAD0V9B0_PSEAV</name>
<evidence type="ECO:0000256" key="1">
    <source>
        <dbReference type="SAM" id="Phobius"/>
    </source>
</evidence>
<geneLocation type="plasmid" evidence="3">
    <name>pmppla107</name>
</geneLocation>
<evidence type="ECO:0000313" key="3">
    <source>
        <dbReference type="Proteomes" id="UP000006426"/>
    </source>
</evidence>
<keyword evidence="1" id="KW-1133">Transmembrane helix</keyword>
<organism evidence="2 3">
    <name type="scientific">Pseudomonas amygdali pv. lachrymans str. M301315</name>
    <dbReference type="NCBI Taxonomy" id="629260"/>
    <lineage>
        <taxon>Bacteria</taxon>
        <taxon>Pseudomonadati</taxon>
        <taxon>Pseudomonadota</taxon>
        <taxon>Gammaproteobacteria</taxon>
        <taxon>Pseudomonadales</taxon>
        <taxon>Pseudomonadaceae</taxon>
        <taxon>Pseudomonas</taxon>
        <taxon>Pseudomonas amygdali</taxon>
    </lineage>
</organism>
<sequence length="93" mass="10489">MGFITLVAFLMVAKCSIFGPWKKLSRWLSGVYLMGAAMKMTYSLTDAPAIVWNVGSYICWIVAIVNKFWNPNLDHLVMIRPLILKHAKAGDRS</sequence>
<dbReference type="AlphaFoldDB" id="A0AAD0V9B0"/>
<gene>
    <name evidence="2" type="ORF">PLA107_031505</name>
</gene>
<evidence type="ECO:0000313" key="2">
    <source>
        <dbReference type="EMBL" id="AXH59751.1"/>
    </source>
</evidence>
<reference evidence="2 3" key="1">
    <citation type="journal article" date="2011" name="PLoS Pathog.">
        <title>Dynamic evolution of pathogenicity revealed by sequencing and comparative genomics of 19 Pseudomonas syringae isolates.</title>
        <authorList>
            <person name="Baltrus D.A."/>
            <person name="Nishimura M.T."/>
            <person name="Romanchuk A."/>
            <person name="Chang J.H."/>
            <person name="Mukhtar M.S."/>
            <person name="Cherkis K."/>
            <person name="Roach J."/>
            <person name="Grant S.R."/>
            <person name="Jones C.D."/>
            <person name="Dangl J.L."/>
        </authorList>
    </citation>
    <scope>NUCLEOTIDE SEQUENCE [LARGE SCALE GENOMIC DNA]</scope>
    <source>
        <strain evidence="2 3">M301315</strain>
    </source>
</reference>
<dbReference type="Proteomes" id="UP000006426">
    <property type="component" value="Plasmid pmppla107"/>
</dbReference>
<feature type="transmembrane region" description="Helical" evidence="1">
    <location>
        <begin position="49"/>
        <end position="69"/>
    </location>
</feature>
<proteinExistence type="predicted"/>
<keyword evidence="1" id="KW-0472">Membrane</keyword>
<accession>A0AAD0V9B0</accession>
<dbReference type="EMBL" id="CP031226">
    <property type="protein sequence ID" value="AXH59751.1"/>
    <property type="molecule type" value="Genomic_DNA"/>
</dbReference>
<keyword evidence="1" id="KW-0812">Transmembrane</keyword>
<keyword evidence="2" id="KW-0614">Plasmid</keyword>
<protein>
    <submittedName>
        <fullName evidence="2">Uncharacterized protein</fullName>
    </submittedName>
</protein>